<dbReference type="Proteomes" id="UP000238314">
    <property type="component" value="Unassembled WGS sequence"/>
</dbReference>
<dbReference type="Proteomes" id="UP000186246">
    <property type="component" value="Unassembled WGS sequence"/>
</dbReference>
<evidence type="ECO:0000313" key="5">
    <source>
        <dbReference type="Proteomes" id="UP000186246"/>
    </source>
</evidence>
<keyword evidence="1" id="KW-0812">Transmembrane</keyword>
<dbReference type="STRING" id="551459.SAMN05421796_10194"/>
<dbReference type="RefSeq" id="WP_076448744.1">
    <property type="nucleotide sequence ID" value="NZ_FTOJ01000001.1"/>
</dbReference>
<feature type="transmembrane region" description="Helical" evidence="1">
    <location>
        <begin position="246"/>
        <end position="266"/>
    </location>
</feature>
<feature type="domain" description="Glycosyltransferase 2-like" evidence="2">
    <location>
        <begin position="5"/>
        <end position="172"/>
    </location>
</feature>
<dbReference type="Gene3D" id="3.90.550.10">
    <property type="entry name" value="Spore Coat Polysaccharide Biosynthesis Protein SpsA, Chain A"/>
    <property type="match status" value="1"/>
</dbReference>
<reference evidence="4" key="3">
    <citation type="submission" date="2017-01" db="EMBL/GenBank/DDBJ databases">
        <authorList>
            <person name="Mah S.A."/>
            <person name="Swanson W.J."/>
            <person name="Moy G.W."/>
            <person name="Vacquier V.D."/>
        </authorList>
    </citation>
    <scope>NUCLEOTIDE SEQUENCE [LARGE SCALE GENOMIC DNA]</scope>
    <source>
        <strain evidence="4">DSM 21068</strain>
    </source>
</reference>
<reference evidence="5" key="2">
    <citation type="submission" date="2017-01" db="EMBL/GenBank/DDBJ databases">
        <authorList>
            <person name="Varghese N."/>
            <person name="Submissions S."/>
        </authorList>
    </citation>
    <scope>NUCLEOTIDE SEQUENCE [LARGE SCALE GENOMIC DNA]</scope>
    <source>
        <strain evidence="5">DSM 21068</strain>
    </source>
</reference>
<proteinExistence type="predicted"/>
<evidence type="ECO:0000313" key="3">
    <source>
        <dbReference type="EMBL" id="PQA91317.1"/>
    </source>
</evidence>
<keyword evidence="4" id="KW-0808">Transferase</keyword>
<dbReference type="CDD" id="cd00761">
    <property type="entry name" value="Glyco_tranf_GTA_type"/>
    <property type="match status" value="1"/>
</dbReference>
<name>A0A1N7JRG8_9FLAO</name>
<dbReference type="SUPFAM" id="SSF53448">
    <property type="entry name" value="Nucleotide-diphospho-sugar transferases"/>
    <property type="match status" value="1"/>
</dbReference>
<dbReference type="InterPro" id="IPR029044">
    <property type="entry name" value="Nucleotide-diphossugar_trans"/>
</dbReference>
<dbReference type="AlphaFoldDB" id="A0A1N7JRG8"/>
<evidence type="ECO:0000259" key="2">
    <source>
        <dbReference type="Pfam" id="PF00535"/>
    </source>
</evidence>
<gene>
    <name evidence="3" type="ORF">B0A70_12665</name>
    <name evidence="4" type="ORF">SAMN05421796_10194</name>
</gene>
<keyword evidence="1" id="KW-0472">Membrane</keyword>
<accession>A0A1N7JRG8</accession>
<dbReference type="EMBL" id="FTOJ01000001">
    <property type="protein sequence ID" value="SIS51824.1"/>
    <property type="molecule type" value="Genomic_DNA"/>
</dbReference>
<dbReference type="PANTHER" id="PTHR43685:SF2">
    <property type="entry name" value="GLYCOSYLTRANSFERASE 2-LIKE DOMAIN-CONTAINING PROTEIN"/>
    <property type="match status" value="1"/>
</dbReference>
<evidence type="ECO:0000313" key="4">
    <source>
        <dbReference type="EMBL" id="SIS51824.1"/>
    </source>
</evidence>
<evidence type="ECO:0000313" key="6">
    <source>
        <dbReference type="Proteomes" id="UP000238314"/>
    </source>
</evidence>
<dbReference type="InterPro" id="IPR001173">
    <property type="entry name" value="Glyco_trans_2-like"/>
</dbReference>
<protein>
    <submittedName>
        <fullName evidence="4">Glycosyl transferase family 2</fullName>
    </submittedName>
</protein>
<dbReference type="PANTHER" id="PTHR43685">
    <property type="entry name" value="GLYCOSYLTRANSFERASE"/>
    <property type="match status" value="1"/>
</dbReference>
<dbReference type="InterPro" id="IPR050834">
    <property type="entry name" value="Glycosyltransf_2"/>
</dbReference>
<sequence length="300" mass="35334">MIKLSVCIPVYNFDVRELVNALKKEIVNRNLSAEIILIDDSSEVFFVSLNSEIQHVVDGFILLKENIGRSKIRNLFLKHAQGQYFLFLDCDGKLIQECFLENYFNFILRNPDCTSIYGGRKVSLLPPNQSYFLRWKFAVERENLSLEKRKKNPYLSFQTNNFVIKKEILEKILFNEAYTNYGYEDLLFAMDLKSENVIINHIENPILNNDVETNEVYLEKVKESVDSLSSMLKYGVVRERLSSIKLVKTFIAFDFFPFNFLIIFLFKFSSDFLERKLLKGNQSLRYLDLYKLGMLFKLMK</sequence>
<organism evidence="4 5">
    <name type="scientific">Chryseobacterium piscicola</name>
    <dbReference type="NCBI Taxonomy" id="551459"/>
    <lineage>
        <taxon>Bacteria</taxon>
        <taxon>Pseudomonadati</taxon>
        <taxon>Bacteroidota</taxon>
        <taxon>Flavobacteriia</taxon>
        <taxon>Flavobacteriales</taxon>
        <taxon>Weeksellaceae</taxon>
        <taxon>Chryseobacterium group</taxon>
        <taxon>Chryseobacterium</taxon>
    </lineage>
</organism>
<dbReference type="OrthoDB" id="761861at2"/>
<keyword evidence="1" id="KW-1133">Transmembrane helix</keyword>
<dbReference type="GO" id="GO:0016740">
    <property type="term" value="F:transferase activity"/>
    <property type="evidence" value="ECO:0007669"/>
    <property type="project" value="UniProtKB-KW"/>
</dbReference>
<keyword evidence="6" id="KW-1185">Reference proteome</keyword>
<evidence type="ECO:0000256" key="1">
    <source>
        <dbReference type="SAM" id="Phobius"/>
    </source>
</evidence>
<dbReference type="Pfam" id="PF00535">
    <property type="entry name" value="Glycos_transf_2"/>
    <property type="match status" value="1"/>
</dbReference>
<reference evidence="3 6" key="1">
    <citation type="submission" date="2016-11" db="EMBL/GenBank/DDBJ databases">
        <title>Whole genomes of Flavobacteriaceae.</title>
        <authorList>
            <person name="Stine C."/>
            <person name="Li C."/>
            <person name="Tadesse D."/>
        </authorList>
    </citation>
    <scope>NUCLEOTIDE SEQUENCE [LARGE SCALE GENOMIC DNA]</scope>
    <source>
        <strain evidence="3 6">DSM 21068</strain>
    </source>
</reference>
<dbReference type="EMBL" id="MUGO01000019">
    <property type="protein sequence ID" value="PQA91317.1"/>
    <property type="molecule type" value="Genomic_DNA"/>
</dbReference>